<protein>
    <recommendedName>
        <fullName evidence="2">MBL fold metallo-hydrolase</fullName>
    </recommendedName>
</protein>
<proteinExistence type="predicted"/>
<organism evidence="1">
    <name type="scientific">marine sediment metagenome</name>
    <dbReference type="NCBI Taxonomy" id="412755"/>
    <lineage>
        <taxon>unclassified sequences</taxon>
        <taxon>metagenomes</taxon>
        <taxon>ecological metagenomes</taxon>
    </lineage>
</organism>
<gene>
    <name evidence="1" type="ORF">LCGC14_1158510</name>
</gene>
<dbReference type="PANTHER" id="PTHR30619">
    <property type="entry name" value="DNA INTERNALIZATION/COMPETENCE PROTEIN COMEC/REC2"/>
    <property type="match status" value="1"/>
</dbReference>
<reference evidence="1" key="1">
    <citation type="journal article" date="2015" name="Nature">
        <title>Complex archaea that bridge the gap between prokaryotes and eukaryotes.</title>
        <authorList>
            <person name="Spang A."/>
            <person name="Saw J.H."/>
            <person name="Jorgensen S.L."/>
            <person name="Zaremba-Niedzwiedzka K."/>
            <person name="Martijn J."/>
            <person name="Lind A.E."/>
            <person name="van Eijk R."/>
            <person name="Schleper C."/>
            <person name="Guy L."/>
            <person name="Ettema T.J."/>
        </authorList>
    </citation>
    <scope>NUCLEOTIDE SEQUENCE</scope>
</reference>
<comment type="caution">
    <text evidence="1">The sequence shown here is derived from an EMBL/GenBank/DDBJ whole genome shotgun (WGS) entry which is preliminary data.</text>
</comment>
<accession>A0A0F9PBP6</accession>
<name>A0A0F9PBP6_9ZZZZ</name>
<dbReference type="InterPro" id="IPR052159">
    <property type="entry name" value="Competence_DNA_uptake"/>
</dbReference>
<sequence>DKDILRYEGFPVNNLSVNDSSSVVLIEYLDYKILLCADIGEYGIKLLLSGKDDLNADVIEVPHHGGFCVKTEDLIRHVRPKHAIISGIPSVVSMPTIEAYEKFGSNLFKTYQDGAITFTINEDGIQVSKFLQR</sequence>
<evidence type="ECO:0008006" key="2">
    <source>
        <dbReference type="Google" id="ProtNLM"/>
    </source>
</evidence>
<evidence type="ECO:0000313" key="1">
    <source>
        <dbReference type="EMBL" id="KKM98390.1"/>
    </source>
</evidence>
<dbReference type="AlphaFoldDB" id="A0A0F9PBP6"/>
<dbReference type="InterPro" id="IPR036866">
    <property type="entry name" value="RibonucZ/Hydroxyglut_hydro"/>
</dbReference>
<dbReference type="PANTHER" id="PTHR30619:SF1">
    <property type="entry name" value="RECOMBINATION PROTEIN 2"/>
    <property type="match status" value="1"/>
</dbReference>
<dbReference type="SUPFAM" id="SSF56281">
    <property type="entry name" value="Metallo-hydrolase/oxidoreductase"/>
    <property type="match status" value="1"/>
</dbReference>
<feature type="non-terminal residue" evidence="1">
    <location>
        <position position="1"/>
    </location>
</feature>
<dbReference type="EMBL" id="LAZR01005626">
    <property type="protein sequence ID" value="KKM98390.1"/>
    <property type="molecule type" value="Genomic_DNA"/>
</dbReference>
<dbReference type="Gene3D" id="3.60.15.10">
    <property type="entry name" value="Ribonuclease Z/Hydroxyacylglutathione hydrolase-like"/>
    <property type="match status" value="1"/>
</dbReference>